<keyword evidence="7" id="KW-0408">Iron</keyword>
<keyword evidence="5" id="KW-0479">Metal-binding</keyword>
<dbReference type="OrthoDB" id="2789670at2759"/>
<evidence type="ECO:0000313" key="10">
    <source>
        <dbReference type="Proteomes" id="UP000308652"/>
    </source>
</evidence>
<dbReference type="PANTHER" id="PTHR46300:SF7">
    <property type="entry name" value="P450, PUTATIVE (EUROFUNG)-RELATED"/>
    <property type="match status" value="1"/>
</dbReference>
<comment type="similarity">
    <text evidence="3">Belongs to the cytochrome P450 family.</text>
</comment>
<dbReference type="Pfam" id="PF00067">
    <property type="entry name" value="p450"/>
    <property type="match status" value="1"/>
</dbReference>
<dbReference type="GO" id="GO:0016705">
    <property type="term" value="F:oxidoreductase activity, acting on paired donors, with incorporation or reduction of molecular oxygen"/>
    <property type="evidence" value="ECO:0007669"/>
    <property type="project" value="InterPro"/>
</dbReference>
<evidence type="ECO:0000256" key="5">
    <source>
        <dbReference type="ARBA" id="ARBA00022723"/>
    </source>
</evidence>
<dbReference type="PANTHER" id="PTHR46300">
    <property type="entry name" value="P450, PUTATIVE (EUROFUNG)-RELATED-RELATED"/>
    <property type="match status" value="1"/>
</dbReference>
<keyword evidence="8" id="KW-0503">Monooxygenase</keyword>
<dbReference type="AlphaFoldDB" id="A0A5C3LES7"/>
<dbReference type="PRINTS" id="PR00385">
    <property type="entry name" value="P450"/>
</dbReference>
<dbReference type="GO" id="GO:0004497">
    <property type="term" value="F:monooxygenase activity"/>
    <property type="evidence" value="ECO:0007669"/>
    <property type="project" value="UniProtKB-KW"/>
</dbReference>
<dbReference type="Gene3D" id="1.10.630.10">
    <property type="entry name" value="Cytochrome P450"/>
    <property type="match status" value="1"/>
</dbReference>
<dbReference type="SUPFAM" id="SSF48264">
    <property type="entry name" value="Cytochrome P450"/>
    <property type="match status" value="1"/>
</dbReference>
<dbReference type="GO" id="GO:0005506">
    <property type="term" value="F:iron ion binding"/>
    <property type="evidence" value="ECO:0007669"/>
    <property type="project" value="InterPro"/>
</dbReference>
<dbReference type="InterPro" id="IPR001128">
    <property type="entry name" value="Cyt_P450"/>
</dbReference>
<keyword evidence="10" id="KW-1185">Reference proteome</keyword>
<accession>A0A5C3LES7</accession>
<evidence type="ECO:0000256" key="3">
    <source>
        <dbReference type="ARBA" id="ARBA00010617"/>
    </source>
</evidence>
<evidence type="ECO:0000313" key="9">
    <source>
        <dbReference type="EMBL" id="TFK31155.1"/>
    </source>
</evidence>
<dbReference type="Proteomes" id="UP000308652">
    <property type="component" value="Unassembled WGS sequence"/>
</dbReference>
<evidence type="ECO:0000256" key="6">
    <source>
        <dbReference type="ARBA" id="ARBA00023002"/>
    </source>
</evidence>
<dbReference type="InterPro" id="IPR002401">
    <property type="entry name" value="Cyt_P450_E_grp-I"/>
</dbReference>
<dbReference type="EMBL" id="ML213861">
    <property type="protein sequence ID" value="TFK31155.1"/>
    <property type="molecule type" value="Genomic_DNA"/>
</dbReference>
<evidence type="ECO:0000256" key="1">
    <source>
        <dbReference type="ARBA" id="ARBA00001971"/>
    </source>
</evidence>
<dbReference type="InterPro" id="IPR050364">
    <property type="entry name" value="Cytochrome_P450_fung"/>
</dbReference>
<feature type="non-terminal residue" evidence="9">
    <location>
        <position position="177"/>
    </location>
</feature>
<evidence type="ECO:0000256" key="8">
    <source>
        <dbReference type="ARBA" id="ARBA00023033"/>
    </source>
</evidence>
<organism evidence="9 10">
    <name type="scientific">Crucibulum laeve</name>
    <dbReference type="NCBI Taxonomy" id="68775"/>
    <lineage>
        <taxon>Eukaryota</taxon>
        <taxon>Fungi</taxon>
        <taxon>Dikarya</taxon>
        <taxon>Basidiomycota</taxon>
        <taxon>Agaricomycotina</taxon>
        <taxon>Agaricomycetes</taxon>
        <taxon>Agaricomycetidae</taxon>
        <taxon>Agaricales</taxon>
        <taxon>Agaricineae</taxon>
        <taxon>Nidulariaceae</taxon>
        <taxon>Crucibulum</taxon>
    </lineage>
</organism>
<evidence type="ECO:0000256" key="2">
    <source>
        <dbReference type="ARBA" id="ARBA00005179"/>
    </source>
</evidence>
<protein>
    <submittedName>
        <fullName evidence="9">Cytochrome P450</fullName>
    </submittedName>
</protein>
<gene>
    <name evidence="9" type="ORF">BDQ12DRAFT_740160</name>
</gene>
<comment type="cofactor">
    <cofactor evidence="1">
        <name>heme</name>
        <dbReference type="ChEBI" id="CHEBI:30413"/>
    </cofactor>
</comment>
<sequence length="177" mass="19193">MIEDAFALAAGVAMPGRFYVEMFPICKLYPSLAKRAGFKRKAEELAKMARSVNQVPFDWAKAQMINGTNEDSFVSMHLGPDAGKKLSADEEEVIVTSSAALYIGGADTTVSALTTFVLLMILYPEVQKRAQAEVDSVTSGRLPTLDDLAALPYIMAMVKEIIRWAPVAPLGIPHSVT</sequence>
<reference evidence="9 10" key="1">
    <citation type="journal article" date="2019" name="Nat. Ecol. Evol.">
        <title>Megaphylogeny resolves global patterns of mushroom evolution.</title>
        <authorList>
            <person name="Varga T."/>
            <person name="Krizsan K."/>
            <person name="Foldi C."/>
            <person name="Dima B."/>
            <person name="Sanchez-Garcia M."/>
            <person name="Sanchez-Ramirez S."/>
            <person name="Szollosi G.J."/>
            <person name="Szarkandi J.G."/>
            <person name="Papp V."/>
            <person name="Albert L."/>
            <person name="Andreopoulos W."/>
            <person name="Angelini C."/>
            <person name="Antonin V."/>
            <person name="Barry K.W."/>
            <person name="Bougher N.L."/>
            <person name="Buchanan P."/>
            <person name="Buyck B."/>
            <person name="Bense V."/>
            <person name="Catcheside P."/>
            <person name="Chovatia M."/>
            <person name="Cooper J."/>
            <person name="Damon W."/>
            <person name="Desjardin D."/>
            <person name="Finy P."/>
            <person name="Geml J."/>
            <person name="Haridas S."/>
            <person name="Hughes K."/>
            <person name="Justo A."/>
            <person name="Karasinski D."/>
            <person name="Kautmanova I."/>
            <person name="Kiss B."/>
            <person name="Kocsube S."/>
            <person name="Kotiranta H."/>
            <person name="LaButti K.M."/>
            <person name="Lechner B.E."/>
            <person name="Liimatainen K."/>
            <person name="Lipzen A."/>
            <person name="Lukacs Z."/>
            <person name="Mihaltcheva S."/>
            <person name="Morgado L.N."/>
            <person name="Niskanen T."/>
            <person name="Noordeloos M.E."/>
            <person name="Ohm R.A."/>
            <person name="Ortiz-Santana B."/>
            <person name="Ovrebo C."/>
            <person name="Racz N."/>
            <person name="Riley R."/>
            <person name="Savchenko A."/>
            <person name="Shiryaev A."/>
            <person name="Soop K."/>
            <person name="Spirin V."/>
            <person name="Szebenyi C."/>
            <person name="Tomsovsky M."/>
            <person name="Tulloss R.E."/>
            <person name="Uehling J."/>
            <person name="Grigoriev I.V."/>
            <person name="Vagvolgyi C."/>
            <person name="Papp T."/>
            <person name="Martin F.M."/>
            <person name="Miettinen O."/>
            <person name="Hibbett D.S."/>
            <person name="Nagy L.G."/>
        </authorList>
    </citation>
    <scope>NUCLEOTIDE SEQUENCE [LARGE SCALE GENOMIC DNA]</scope>
    <source>
        <strain evidence="9 10">CBS 166.37</strain>
    </source>
</reference>
<comment type="pathway">
    <text evidence="2">Secondary metabolite biosynthesis.</text>
</comment>
<evidence type="ECO:0000256" key="7">
    <source>
        <dbReference type="ARBA" id="ARBA00023004"/>
    </source>
</evidence>
<dbReference type="PRINTS" id="PR00463">
    <property type="entry name" value="EP450I"/>
</dbReference>
<dbReference type="STRING" id="68775.A0A5C3LES7"/>
<keyword evidence="4" id="KW-0349">Heme</keyword>
<dbReference type="GO" id="GO:0020037">
    <property type="term" value="F:heme binding"/>
    <property type="evidence" value="ECO:0007669"/>
    <property type="project" value="InterPro"/>
</dbReference>
<evidence type="ECO:0000256" key="4">
    <source>
        <dbReference type="ARBA" id="ARBA00022617"/>
    </source>
</evidence>
<keyword evidence="6" id="KW-0560">Oxidoreductase</keyword>
<proteinExistence type="inferred from homology"/>
<dbReference type="InterPro" id="IPR036396">
    <property type="entry name" value="Cyt_P450_sf"/>
</dbReference>
<name>A0A5C3LES7_9AGAR</name>